<dbReference type="InterPro" id="IPR014353">
    <property type="entry name" value="Membr-bd_ADH_cyt_c"/>
</dbReference>
<evidence type="ECO:0000259" key="11">
    <source>
        <dbReference type="PROSITE" id="PS51007"/>
    </source>
</evidence>
<protein>
    <submittedName>
        <fullName evidence="12">Cytochrome c</fullName>
    </submittedName>
</protein>
<organism evidence="12 13">
    <name type="scientific">Robbsia betulipollinis</name>
    <dbReference type="NCBI Taxonomy" id="2981849"/>
    <lineage>
        <taxon>Bacteria</taxon>
        <taxon>Pseudomonadati</taxon>
        <taxon>Pseudomonadota</taxon>
        <taxon>Betaproteobacteria</taxon>
        <taxon>Burkholderiales</taxon>
        <taxon>Burkholderiaceae</taxon>
        <taxon>Robbsia</taxon>
    </lineage>
</organism>
<feature type="signal peptide" evidence="10">
    <location>
        <begin position="1"/>
        <end position="21"/>
    </location>
</feature>
<name>A0ABT3ZHV3_9BURK</name>
<evidence type="ECO:0000313" key="12">
    <source>
        <dbReference type="EMBL" id="MCY0386109.1"/>
    </source>
</evidence>
<reference evidence="12" key="1">
    <citation type="submission" date="2022-11" db="EMBL/GenBank/DDBJ databases">
        <title>Robbsia betulipollinis sp. nov., isolated from pollen of birch (Betula pendula).</title>
        <authorList>
            <person name="Shi H."/>
            <person name="Ambika Manirajan B."/>
            <person name="Ratering S."/>
            <person name="Geissler-Plaum R."/>
            <person name="Schnell S."/>
        </authorList>
    </citation>
    <scope>NUCLEOTIDE SEQUENCE</scope>
    <source>
        <strain evidence="12">Bb-Pol-6</strain>
    </source>
</reference>
<proteinExistence type="predicted"/>
<evidence type="ECO:0000313" key="13">
    <source>
        <dbReference type="Proteomes" id="UP001082899"/>
    </source>
</evidence>
<evidence type="ECO:0000256" key="10">
    <source>
        <dbReference type="SAM" id="SignalP"/>
    </source>
</evidence>
<sequence>MKKTLSILGVVVVVAAAAAIATVVPAPKVAVAAALQQRQGDAEHGAYLARVGDCIACHTAKGGTPFAGGLAFPTPMGKIYSSNITPDHAQGIGDYSLDDFALAMRHGVGRKHGRLYPAMPYTAYAKLSDEDLQDLYAYFMTKVPASGKADHASSIPWPLSMRWPLAFWDKAFLDEHRFQPTAGKDAEWNRGAYLVQGLAHCSTCHTPRGYALQEVDVSGTTDRFLSGSELDSSSPINLRGNDDTGLGRWSADDIVALLQSGRGPHSAVSGPMVEVVANSTQFMHPDDLKAIAVYLKSLSPAPQNGGSRYSPSDEKASDSTLQMFMAGKANDVGSRMYMDSCAACHRLNGQGQTRVFPALAGNPMVLHGNPDSLIAVILAGSRLPSTAAAPSDLAMPPFKWRYNDEEIAALATFVRGAWGNHAPAVSADQVARIRKHQEN</sequence>
<keyword evidence="3 9" id="KW-0349">Heme</keyword>
<evidence type="ECO:0000256" key="5">
    <source>
        <dbReference type="ARBA" id="ARBA00022729"/>
    </source>
</evidence>
<evidence type="ECO:0000256" key="2">
    <source>
        <dbReference type="ARBA" id="ARBA00022475"/>
    </source>
</evidence>
<keyword evidence="6" id="KW-0677">Repeat</keyword>
<keyword evidence="5 10" id="KW-0732">Signal</keyword>
<dbReference type="Pfam" id="PF00034">
    <property type="entry name" value="Cytochrom_C"/>
    <property type="match status" value="2"/>
</dbReference>
<evidence type="ECO:0000256" key="8">
    <source>
        <dbReference type="ARBA" id="ARBA00023136"/>
    </source>
</evidence>
<evidence type="ECO:0000256" key="7">
    <source>
        <dbReference type="ARBA" id="ARBA00023004"/>
    </source>
</evidence>
<dbReference type="PANTHER" id="PTHR35008">
    <property type="entry name" value="BLL4482 PROTEIN-RELATED"/>
    <property type="match status" value="1"/>
</dbReference>
<evidence type="ECO:0000256" key="1">
    <source>
        <dbReference type="ARBA" id="ARBA00004236"/>
    </source>
</evidence>
<dbReference type="InterPro" id="IPR009056">
    <property type="entry name" value="Cyt_c-like_dom"/>
</dbReference>
<dbReference type="PIRSF" id="PIRSF000018">
    <property type="entry name" value="Mb_ADH_cyt_c"/>
    <property type="match status" value="1"/>
</dbReference>
<feature type="domain" description="Cytochrome c" evidence="11">
    <location>
        <begin position="40"/>
        <end position="143"/>
    </location>
</feature>
<feature type="domain" description="Cytochrome c" evidence="11">
    <location>
        <begin position="328"/>
        <end position="418"/>
    </location>
</feature>
<dbReference type="PROSITE" id="PS51007">
    <property type="entry name" value="CYTC"/>
    <property type="match status" value="3"/>
</dbReference>
<evidence type="ECO:0000256" key="3">
    <source>
        <dbReference type="ARBA" id="ARBA00022617"/>
    </source>
</evidence>
<dbReference type="InterPro" id="IPR051459">
    <property type="entry name" value="Cytochrome_c-type_DH"/>
</dbReference>
<gene>
    <name evidence="12" type="ORF">OVY01_02375</name>
</gene>
<keyword evidence="13" id="KW-1185">Reference proteome</keyword>
<dbReference type="InterPro" id="IPR036909">
    <property type="entry name" value="Cyt_c-like_dom_sf"/>
</dbReference>
<dbReference type="SUPFAM" id="SSF46626">
    <property type="entry name" value="Cytochrome c"/>
    <property type="match status" value="3"/>
</dbReference>
<comment type="caution">
    <text evidence="12">The sequence shown here is derived from an EMBL/GenBank/DDBJ whole genome shotgun (WGS) entry which is preliminary data.</text>
</comment>
<keyword evidence="2" id="KW-1003">Cell membrane</keyword>
<comment type="subcellular location">
    <subcellularLocation>
        <location evidence="1">Cell membrane</location>
    </subcellularLocation>
</comment>
<feature type="domain" description="Cytochrome c" evidence="11">
    <location>
        <begin position="186"/>
        <end position="299"/>
    </location>
</feature>
<dbReference type="RefSeq" id="WP_267845362.1">
    <property type="nucleotide sequence ID" value="NZ_JAPMXC010000001.1"/>
</dbReference>
<dbReference type="Proteomes" id="UP001082899">
    <property type="component" value="Unassembled WGS sequence"/>
</dbReference>
<evidence type="ECO:0000256" key="4">
    <source>
        <dbReference type="ARBA" id="ARBA00022723"/>
    </source>
</evidence>
<keyword evidence="8" id="KW-0472">Membrane</keyword>
<accession>A0ABT3ZHV3</accession>
<evidence type="ECO:0000256" key="9">
    <source>
        <dbReference type="PROSITE-ProRule" id="PRU00433"/>
    </source>
</evidence>
<dbReference type="Gene3D" id="1.10.760.10">
    <property type="entry name" value="Cytochrome c-like domain"/>
    <property type="match status" value="3"/>
</dbReference>
<dbReference type="EMBL" id="JAPMXC010000001">
    <property type="protein sequence ID" value="MCY0386109.1"/>
    <property type="molecule type" value="Genomic_DNA"/>
</dbReference>
<keyword evidence="4 9" id="KW-0479">Metal-binding</keyword>
<dbReference type="PANTHER" id="PTHR35008:SF8">
    <property type="entry name" value="ALCOHOL DEHYDROGENASE CYTOCHROME C SUBUNIT"/>
    <property type="match status" value="1"/>
</dbReference>
<feature type="chain" id="PRO_5045209606" evidence="10">
    <location>
        <begin position="22"/>
        <end position="439"/>
    </location>
</feature>
<keyword evidence="7 9" id="KW-0408">Iron</keyword>
<evidence type="ECO:0000256" key="6">
    <source>
        <dbReference type="ARBA" id="ARBA00022737"/>
    </source>
</evidence>